<name>A0A916X401_9HYPH</name>
<dbReference type="Pfam" id="PF10098">
    <property type="entry name" value="DUF2336"/>
    <property type="match status" value="1"/>
</dbReference>
<sequence length="368" mass="40843">MARTTNGTAMIESIIALAQSKSPEKRRKIMDHVSELFVEGAEIYKDDELHLFNKVLEGLLETMCVSDKCRLSQKIAKIDQISRDLAFALASDQETVAENILRHATALTDADLLKIAKTKGQGHLLAISQRDQVQPRVSDVLIERGDLPVHQSLAANPGAAFSKWGERMLVKRAESDPTLRETLCVRPDFDEKQREGLFEQMSDEAASKLRSLLDTNAQIVEDLFRSAGAIIAEHKVKTRGRSVAAKAYLQDIRRGQRSLDKVITRLALSNALEDVVHLLSEMSGIHRAYIKNGMSRRNGEALAIISKACGLGDLGYSALCRARCRQMKLPESAGEKWLADFRVLKEADARRALAIIKLQLKSMESQAA</sequence>
<dbReference type="Proteomes" id="UP000605148">
    <property type="component" value="Unassembled WGS sequence"/>
</dbReference>
<evidence type="ECO:0000313" key="2">
    <source>
        <dbReference type="Proteomes" id="UP000605148"/>
    </source>
</evidence>
<comment type="caution">
    <text evidence="1">The sequence shown here is derived from an EMBL/GenBank/DDBJ whole genome shotgun (WGS) entry which is preliminary data.</text>
</comment>
<evidence type="ECO:0008006" key="3">
    <source>
        <dbReference type="Google" id="ProtNLM"/>
    </source>
</evidence>
<organism evidence="1 2">
    <name type="scientific">Roseibium aquae</name>
    <dbReference type="NCBI Taxonomy" id="1323746"/>
    <lineage>
        <taxon>Bacteria</taxon>
        <taxon>Pseudomonadati</taxon>
        <taxon>Pseudomonadota</taxon>
        <taxon>Alphaproteobacteria</taxon>
        <taxon>Hyphomicrobiales</taxon>
        <taxon>Stappiaceae</taxon>
        <taxon>Roseibium</taxon>
    </lineage>
</organism>
<protein>
    <recommendedName>
        <fullName evidence="3">DUF2336 domain-containing protein</fullName>
    </recommendedName>
</protein>
<reference evidence="1" key="1">
    <citation type="journal article" date="2014" name="Int. J. Syst. Evol. Microbiol.">
        <title>Complete genome sequence of Corynebacterium casei LMG S-19264T (=DSM 44701T), isolated from a smear-ripened cheese.</title>
        <authorList>
            <consortium name="US DOE Joint Genome Institute (JGI-PGF)"/>
            <person name="Walter F."/>
            <person name="Albersmeier A."/>
            <person name="Kalinowski J."/>
            <person name="Ruckert C."/>
        </authorList>
    </citation>
    <scope>NUCLEOTIDE SEQUENCE</scope>
    <source>
        <strain evidence="1">CGMCC 1.12426</strain>
    </source>
</reference>
<accession>A0A916X401</accession>
<proteinExistence type="predicted"/>
<dbReference type="InterPro" id="IPR019285">
    <property type="entry name" value="DUF2336"/>
</dbReference>
<gene>
    <name evidence="1" type="ORF">GCM10011316_38800</name>
</gene>
<evidence type="ECO:0000313" key="1">
    <source>
        <dbReference type="EMBL" id="GGB63171.1"/>
    </source>
</evidence>
<keyword evidence="2" id="KW-1185">Reference proteome</keyword>
<dbReference type="AlphaFoldDB" id="A0A916X401"/>
<reference evidence="1" key="2">
    <citation type="submission" date="2020-09" db="EMBL/GenBank/DDBJ databases">
        <authorList>
            <person name="Sun Q."/>
            <person name="Zhou Y."/>
        </authorList>
    </citation>
    <scope>NUCLEOTIDE SEQUENCE</scope>
    <source>
        <strain evidence="1">CGMCC 1.12426</strain>
    </source>
</reference>
<dbReference type="OrthoDB" id="7888976at2"/>
<dbReference type="EMBL" id="BMFA01000019">
    <property type="protein sequence ID" value="GGB63171.1"/>
    <property type="molecule type" value="Genomic_DNA"/>
</dbReference>